<accession>A0A0A5JQC7</accession>
<reference evidence="1 2" key="1">
    <citation type="submission" date="2014-10" db="EMBL/GenBank/DDBJ databases">
        <title>Genome sequencing of Vibrio sinaloensis T08.</title>
        <authorList>
            <person name="Chan K.-G."/>
            <person name="Mohamad N.I."/>
        </authorList>
    </citation>
    <scope>NUCLEOTIDE SEQUENCE [LARGE SCALE GENOMIC DNA]</scope>
    <source>
        <strain evidence="1 2">T08</strain>
    </source>
</reference>
<dbReference type="Proteomes" id="UP000030451">
    <property type="component" value="Unassembled WGS sequence"/>
</dbReference>
<gene>
    <name evidence="1" type="ORF">NM06_04385</name>
</gene>
<dbReference type="EMBL" id="JRWP01000004">
    <property type="protein sequence ID" value="KGY10158.1"/>
    <property type="molecule type" value="Genomic_DNA"/>
</dbReference>
<name>A0A0A5JQC7_PHOS4</name>
<sequence>MLYRQIFRRCKNDNKNSHCAAEKQNEGRSLYLCLAVLWFNERLFLKGVPAQRVNLRLMMNRAANARESPMFEML</sequence>
<protein>
    <submittedName>
        <fullName evidence="1">Uncharacterized protein</fullName>
    </submittedName>
</protein>
<evidence type="ECO:0000313" key="1">
    <source>
        <dbReference type="EMBL" id="KGY10158.1"/>
    </source>
</evidence>
<proteinExistence type="predicted"/>
<dbReference type="AlphaFoldDB" id="A0A0A5JQC7"/>
<comment type="caution">
    <text evidence="1">The sequence shown here is derived from an EMBL/GenBank/DDBJ whole genome shotgun (WGS) entry which is preliminary data.</text>
</comment>
<organism evidence="1 2">
    <name type="scientific">Photobacterium sp. (strain ATCC 43367)</name>
    <dbReference type="NCBI Taxonomy" id="379097"/>
    <lineage>
        <taxon>Bacteria</taxon>
        <taxon>Pseudomonadati</taxon>
        <taxon>Pseudomonadota</taxon>
        <taxon>Gammaproteobacteria</taxon>
        <taxon>Vibrionales</taxon>
        <taxon>Vibrionaceae</taxon>
        <taxon>Vibrio</taxon>
        <taxon>Vibrio oreintalis group</taxon>
    </lineage>
</organism>
<evidence type="ECO:0000313" key="2">
    <source>
        <dbReference type="Proteomes" id="UP000030451"/>
    </source>
</evidence>